<evidence type="ECO:0000256" key="1">
    <source>
        <dbReference type="SAM" id="Phobius"/>
    </source>
</evidence>
<keyword evidence="1" id="KW-1133">Transmembrane helix</keyword>
<keyword evidence="1" id="KW-0812">Transmembrane</keyword>
<dbReference type="EMBL" id="JAAOLE020000001">
    <property type="protein sequence ID" value="NVI42650.1"/>
    <property type="molecule type" value="Genomic_DNA"/>
</dbReference>
<feature type="transmembrane region" description="Helical" evidence="1">
    <location>
        <begin position="117"/>
        <end position="135"/>
    </location>
</feature>
<dbReference type="RefSeq" id="WP_166209923.1">
    <property type="nucleotide sequence ID" value="NZ_CP088285.1"/>
</dbReference>
<reference evidence="3" key="2">
    <citation type="journal article" date="2021" name="Int. J. Syst. Evol. Microbiol.">
        <title>Bradyrhizobium septentrionale sp. nov. (sv. septentrionale) and Bradyrhizobium quebecense sp. nov. (sv. septentrionale) associated with legumes native to Canada possess rearranged symbiosis genes and numerous insertion sequences.</title>
        <authorList>
            <person name="Bromfield E.S.P."/>
            <person name="Cloutier S."/>
        </authorList>
    </citation>
    <scope>NUCLEOTIDE SEQUENCE</scope>
    <source>
        <strain evidence="3">5S5</strain>
    </source>
</reference>
<keyword evidence="4" id="KW-1185">Reference proteome</keyword>
<reference evidence="3" key="3">
    <citation type="submission" date="2024-03" db="EMBL/GenBank/DDBJ databases">
        <authorList>
            <person name="Bromfield E.S.P."/>
            <person name="Cloutier S."/>
        </authorList>
    </citation>
    <scope>NUCLEOTIDE SEQUENCE</scope>
    <source>
        <strain evidence="3">5S5</strain>
    </source>
</reference>
<feature type="transmembrane region" description="Helical" evidence="1">
    <location>
        <begin position="163"/>
        <end position="180"/>
    </location>
</feature>
<evidence type="ECO:0000313" key="3">
    <source>
        <dbReference type="EMBL" id="WXC81573.1"/>
    </source>
</evidence>
<accession>A0A973VVZ4</accession>
<proteinExistence type="predicted"/>
<feature type="transmembrane region" description="Helical" evidence="1">
    <location>
        <begin position="140"/>
        <end position="157"/>
    </location>
</feature>
<reference evidence="2" key="1">
    <citation type="submission" date="2020-06" db="EMBL/GenBank/DDBJ databases">
        <title>Whole Genome Sequence of Bradyrhizobium sp. Strain 1S1.</title>
        <authorList>
            <person name="Bromfield E.S.P."/>
            <person name="Cloutier S."/>
        </authorList>
    </citation>
    <scope>NUCLEOTIDE SEQUENCE [LARGE SCALE GENOMIC DNA]</scope>
    <source>
        <strain evidence="2">1S1</strain>
    </source>
</reference>
<name>A0A973VVZ4_9BRAD</name>
<feature type="transmembrane region" description="Helical" evidence="1">
    <location>
        <begin position="58"/>
        <end position="79"/>
    </location>
</feature>
<feature type="transmembrane region" description="Helical" evidence="1">
    <location>
        <begin position="91"/>
        <end position="111"/>
    </location>
</feature>
<evidence type="ECO:0000313" key="2">
    <source>
        <dbReference type="EMBL" id="NVI42650.1"/>
    </source>
</evidence>
<evidence type="ECO:0000313" key="4">
    <source>
        <dbReference type="Proteomes" id="UP001432046"/>
    </source>
</evidence>
<protein>
    <submittedName>
        <fullName evidence="2">Uncharacterized protein</fullName>
    </submittedName>
</protein>
<sequence length="183" mass="20383">MIDSEQASAALADINDVVQRVRQSRIYQIASIIITLWGVLLFVAYIANHLWPRQGYTIWTVTNLSGLAISTAVGFVINLRSGNRTFPIRSTISFLLIGVFGVYCSVMLGHFGPRQMIVFWVLYGMLFYAIAGVWFGYAFIVIAACTSALTLIGYYYIGPPFLLWMAVVHGGGLMLGGLWMRRI</sequence>
<feature type="transmembrane region" description="Helical" evidence="1">
    <location>
        <begin position="26"/>
        <end position="46"/>
    </location>
</feature>
<dbReference type="EMBL" id="CP147711">
    <property type="protein sequence ID" value="WXC81573.1"/>
    <property type="molecule type" value="Genomic_DNA"/>
</dbReference>
<gene>
    <name evidence="2" type="ORF">HAP48_005955</name>
    <name evidence="3" type="ORF">WDK88_08100</name>
</gene>
<dbReference type="AlphaFoldDB" id="A0A973VVZ4"/>
<organism evidence="2">
    <name type="scientific">Bradyrhizobium septentrionale</name>
    <dbReference type="NCBI Taxonomy" id="1404411"/>
    <lineage>
        <taxon>Bacteria</taxon>
        <taxon>Pseudomonadati</taxon>
        <taxon>Pseudomonadota</taxon>
        <taxon>Alphaproteobacteria</taxon>
        <taxon>Hyphomicrobiales</taxon>
        <taxon>Nitrobacteraceae</taxon>
        <taxon>Bradyrhizobium</taxon>
    </lineage>
</organism>
<dbReference type="Proteomes" id="UP001432046">
    <property type="component" value="Chromosome"/>
</dbReference>
<keyword evidence="1" id="KW-0472">Membrane</keyword>